<dbReference type="Gene3D" id="3.40.50.720">
    <property type="entry name" value="NAD(P)-binding Rossmann-like Domain"/>
    <property type="match status" value="1"/>
</dbReference>
<evidence type="ECO:0008006" key="5">
    <source>
        <dbReference type="Google" id="ProtNLM"/>
    </source>
</evidence>
<dbReference type="PRINTS" id="PR00081">
    <property type="entry name" value="GDHRDH"/>
</dbReference>
<reference evidence="3" key="1">
    <citation type="submission" date="2021-08" db="EMBL/GenBank/DDBJ databases">
        <title>Chromosome-Level Trichoderma cornu-damae using Hi-C Data.</title>
        <authorList>
            <person name="Kim C.S."/>
        </authorList>
    </citation>
    <scope>NUCLEOTIDE SEQUENCE</scope>
    <source>
        <strain evidence="3">KA19-0412C</strain>
    </source>
</reference>
<keyword evidence="2" id="KW-0560">Oxidoreductase</keyword>
<comment type="similarity">
    <text evidence="1">Belongs to the short-chain dehydrogenases/reductases (SDR) family.</text>
</comment>
<accession>A0A9P8TSG8</accession>
<evidence type="ECO:0000313" key="4">
    <source>
        <dbReference type="Proteomes" id="UP000827724"/>
    </source>
</evidence>
<dbReference type="InterPro" id="IPR036291">
    <property type="entry name" value="NAD(P)-bd_dom_sf"/>
</dbReference>
<dbReference type="AlphaFoldDB" id="A0A9P8TSG8"/>
<dbReference type="PANTHER" id="PTHR24320:SF283">
    <property type="entry name" value="RETINOL DEHYDROGENASE 11"/>
    <property type="match status" value="1"/>
</dbReference>
<comment type="caution">
    <text evidence="3">The sequence shown here is derived from an EMBL/GenBank/DDBJ whole genome shotgun (WGS) entry which is preliminary data.</text>
</comment>
<name>A0A9P8TSG8_9HYPO</name>
<proteinExistence type="inferred from homology"/>
<keyword evidence="4" id="KW-1185">Reference proteome</keyword>
<dbReference type="Pfam" id="PF00106">
    <property type="entry name" value="adh_short"/>
    <property type="match status" value="1"/>
</dbReference>
<dbReference type="EMBL" id="JAIWOZ010000007">
    <property type="protein sequence ID" value="KAH6603229.1"/>
    <property type="molecule type" value="Genomic_DNA"/>
</dbReference>
<sequence>MATATTHAEFGLHTTAFDVAAAFPSAIAGKTILITGINIKGLGYATAEAFASQKAELLILAGRTPAKVQECADALAKQYPDTKTRVLELDLNSQKATRAAAATLNGWADVPAIDILVNNAGISNVGTDRQVNADGLECQFATNHIGHFLFTNLIVGKLIAAAQRPGAVRGATRVINVSSLSANYSPIRYSDINWDKVNGTIPLVEQPNYAEFALLWGVDEDAAKSDTYISIAAYGQSKTANSLFSLGLNQRLYDKHGILSLSTHPGIIATELSRVVPADENEARLESFRKAGKAVKDASTGASTTMVAAVDPALTLPTRRPLAGEEDIVKTSKEVRGEDGEWEGRGVFLSDCQILENTRVWYTSWSQGEKLWAKSEEIVGQKFAL</sequence>
<dbReference type="GO" id="GO:0016491">
    <property type="term" value="F:oxidoreductase activity"/>
    <property type="evidence" value="ECO:0007669"/>
    <property type="project" value="UniProtKB-KW"/>
</dbReference>
<protein>
    <recommendedName>
        <fullName evidence="5">Short-chain dehydrogenase</fullName>
    </recommendedName>
</protein>
<dbReference type="OrthoDB" id="191139at2759"/>
<dbReference type="Proteomes" id="UP000827724">
    <property type="component" value="Unassembled WGS sequence"/>
</dbReference>
<evidence type="ECO:0000313" key="3">
    <source>
        <dbReference type="EMBL" id="KAH6603229.1"/>
    </source>
</evidence>
<evidence type="ECO:0000256" key="1">
    <source>
        <dbReference type="ARBA" id="ARBA00006484"/>
    </source>
</evidence>
<dbReference type="PANTHER" id="PTHR24320">
    <property type="entry name" value="RETINOL DEHYDROGENASE"/>
    <property type="match status" value="1"/>
</dbReference>
<organism evidence="3 4">
    <name type="scientific">Trichoderma cornu-damae</name>
    <dbReference type="NCBI Taxonomy" id="654480"/>
    <lineage>
        <taxon>Eukaryota</taxon>
        <taxon>Fungi</taxon>
        <taxon>Dikarya</taxon>
        <taxon>Ascomycota</taxon>
        <taxon>Pezizomycotina</taxon>
        <taxon>Sordariomycetes</taxon>
        <taxon>Hypocreomycetidae</taxon>
        <taxon>Hypocreales</taxon>
        <taxon>Hypocreaceae</taxon>
        <taxon>Trichoderma</taxon>
    </lineage>
</organism>
<dbReference type="SUPFAM" id="SSF51735">
    <property type="entry name" value="NAD(P)-binding Rossmann-fold domains"/>
    <property type="match status" value="1"/>
</dbReference>
<gene>
    <name evidence="3" type="ORF">Trco_008004</name>
</gene>
<evidence type="ECO:0000256" key="2">
    <source>
        <dbReference type="ARBA" id="ARBA00023002"/>
    </source>
</evidence>
<dbReference type="InterPro" id="IPR002347">
    <property type="entry name" value="SDR_fam"/>
</dbReference>